<comment type="caution">
    <text evidence="3">The sequence shown here is derived from an EMBL/GenBank/DDBJ whole genome shotgun (WGS) entry which is preliminary data.</text>
</comment>
<dbReference type="RefSeq" id="WP_140458079.1">
    <property type="nucleotide sequence ID" value="NZ_BAABFI010000001.1"/>
</dbReference>
<dbReference type="GO" id="GO:0016491">
    <property type="term" value="F:oxidoreductase activity"/>
    <property type="evidence" value="ECO:0007669"/>
    <property type="project" value="UniProtKB-KW"/>
</dbReference>
<dbReference type="PANTHER" id="PTHR43157">
    <property type="entry name" value="PHOSPHATIDYLINOSITOL-GLYCAN BIOSYNTHESIS CLASS F PROTEIN-RELATED"/>
    <property type="match status" value="1"/>
</dbReference>
<reference evidence="2 5" key="2">
    <citation type="submission" date="2021-01" db="EMBL/GenBank/DDBJ databases">
        <title>Whole genome shotgun sequence of Cellulomonas oligotrophica NBRC 109435.</title>
        <authorList>
            <person name="Komaki H."/>
            <person name="Tamura T."/>
        </authorList>
    </citation>
    <scope>NUCLEOTIDE SEQUENCE [LARGE SCALE GENOMIC DNA]</scope>
    <source>
        <strain evidence="2 5">NBRC 109435</strain>
    </source>
</reference>
<reference evidence="3 4" key="1">
    <citation type="submission" date="2020-07" db="EMBL/GenBank/DDBJ databases">
        <title>Sequencing the genomes of 1000 actinobacteria strains.</title>
        <authorList>
            <person name="Klenk H.-P."/>
        </authorList>
    </citation>
    <scope>NUCLEOTIDE SEQUENCE [LARGE SCALE GENOMIC DNA]</scope>
    <source>
        <strain evidence="3 4">DSM 24482</strain>
    </source>
</reference>
<accession>A0A7Y9FFW0</accession>
<dbReference type="Pfam" id="PF00106">
    <property type="entry name" value="adh_short"/>
    <property type="match status" value="1"/>
</dbReference>
<evidence type="ECO:0000256" key="1">
    <source>
        <dbReference type="ARBA" id="ARBA00023002"/>
    </source>
</evidence>
<keyword evidence="5" id="KW-1185">Reference proteome</keyword>
<dbReference type="Gene3D" id="3.40.50.720">
    <property type="entry name" value="NAD(P)-binding Rossmann-like Domain"/>
    <property type="match status" value="1"/>
</dbReference>
<proteinExistence type="predicted"/>
<dbReference type="InterPro" id="IPR036291">
    <property type="entry name" value="NAD(P)-bd_dom_sf"/>
</dbReference>
<sequence>MSGRTIVVTGASDGIGAAAARALAADGHTVVVVGRSPTRTRQVAAEVGGPAHVADFARLDEVRALAADLLAAHERIDVLVNNAGGVFGERTVTPDGLEATFQVDHLAHFLLTSLLTDRLLASRATVLATSSVASRASRMTVEDARRAGEPAPEGRYSSLRAYADAKLANVLHVRELDRRYGDAGLATAAVHPGGVATSFAATSADLSGRFYRSRLGKRLMRTPEQGAATLVRLARTTPGVDWPTGGYWSDDRPARGNPRAHDPALARALWERSEQLVAASVTG</sequence>
<evidence type="ECO:0000313" key="3">
    <source>
        <dbReference type="EMBL" id="NYD86460.1"/>
    </source>
</evidence>
<gene>
    <name evidence="3" type="ORF">BKA21_002009</name>
    <name evidence="2" type="ORF">Col01nite_18080</name>
</gene>
<name>A0A7Y9FFW0_9CELL</name>
<dbReference type="Proteomes" id="UP000618382">
    <property type="component" value="Unassembled WGS sequence"/>
</dbReference>
<dbReference type="Proteomes" id="UP000577956">
    <property type="component" value="Unassembled WGS sequence"/>
</dbReference>
<dbReference type="PRINTS" id="PR00081">
    <property type="entry name" value="GDHRDH"/>
</dbReference>
<protein>
    <submittedName>
        <fullName evidence="3">NAD(P)-dependent dehydrogenase (Short-subunit alcohol dehydrogenase family)</fullName>
    </submittedName>
    <submittedName>
        <fullName evidence="2">Short-chain dehydrogenase</fullName>
    </submittedName>
</protein>
<dbReference type="InterPro" id="IPR002347">
    <property type="entry name" value="SDR_fam"/>
</dbReference>
<evidence type="ECO:0000313" key="2">
    <source>
        <dbReference type="EMBL" id="GIG32649.1"/>
    </source>
</evidence>
<dbReference type="EMBL" id="BONN01000004">
    <property type="protein sequence ID" value="GIG32649.1"/>
    <property type="molecule type" value="Genomic_DNA"/>
</dbReference>
<evidence type="ECO:0000313" key="5">
    <source>
        <dbReference type="Proteomes" id="UP000618382"/>
    </source>
</evidence>
<organism evidence="3 4">
    <name type="scientific">Cellulomonas oligotrophica</name>
    <dbReference type="NCBI Taxonomy" id="931536"/>
    <lineage>
        <taxon>Bacteria</taxon>
        <taxon>Bacillati</taxon>
        <taxon>Actinomycetota</taxon>
        <taxon>Actinomycetes</taxon>
        <taxon>Micrococcales</taxon>
        <taxon>Cellulomonadaceae</taxon>
        <taxon>Cellulomonas</taxon>
    </lineage>
</organism>
<dbReference type="SUPFAM" id="SSF51735">
    <property type="entry name" value="NAD(P)-binding Rossmann-fold domains"/>
    <property type="match status" value="1"/>
</dbReference>
<dbReference type="PANTHER" id="PTHR43157:SF31">
    <property type="entry name" value="PHOSPHATIDYLINOSITOL-GLYCAN BIOSYNTHESIS CLASS F PROTEIN"/>
    <property type="match status" value="1"/>
</dbReference>
<dbReference type="EMBL" id="JACCBK010000001">
    <property type="protein sequence ID" value="NYD86460.1"/>
    <property type="molecule type" value="Genomic_DNA"/>
</dbReference>
<keyword evidence="1" id="KW-0560">Oxidoreductase</keyword>
<evidence type="ECO:0000313" key="4">
    <source>
        <dbReference type="Proteomes" id="UP000577956"/>
    </source>
</evidence>
<dbReference type="AlphaFoldDB" id="A0A7Y9FFW0"/>